<feature type="domain" description="Global transcriptional regulator CodY C-terminal" evidence="9">
    <location>
        <begin position="204"/>
        <end position="258"/>
    </location>
</feature>
<evidence type="ECO:0000313" key="10">
    <source>
        <dbReference type="EMBL" id="RSU04381.1"/>
    </source>
</evidence>
<keyword evidence="5 7" id="KW-0804">Transcription</keyword>
<evidence type="ECO:0000256" key="6">
    <source>
        <dbReference type="ARBA" id="ARBA00034538"/>
    </source>
</evidence>
<dbReference type="GO" id="GO:0003677">
    <property type="term" value="F:DNA binding"/>
    <property type="evidence" value="ECO:0007669"/>
    <property type="project" value="UniProtKB-UniRule"/>
</dbReference>
<evidence type="ECO:0000259" key="9">
    <source>
        <dbReference type="Pfam" id="PF08222"/>
    </source>
</evidence>
<comment type="function">
    <text evidence="7">DNA-binding global transcriptional regulator which is involved in the adaptive response to starvation and acts by directly or indirectly controlling the expression of numerous genes in response to nutrient availability. During rapid exponential growth, CodY is highly active and represses genes whose products allow adaptation to nutrient depletion.</text>
</comment>
<dbReference type="InterPro" id="IPR014154">
    <property type="entry name" value="CodY"/>
</dbReference>
<comment type="similarity">
    <text evidence="7">Belongs to the CodY family.</text>
</comment>
<dbReference type="SUPFAM" id="SSF46785">
    <property type="entry name" value="Winged helix' DNA-binding domain"/>
    <property type="match status" value="1"/>
</dbReference>
<dbReference type="InterPro" id="IPR013198">
    <property type="entry name" value="GTP_trans_reg_CodY_C"/>
</dbReference>
<feature type="DNA-binding region" description="H-T-H motif" evidence="7">
    <location>
        <begin position="210"/>
        <end position="229"/>
    </location>
</feature>
<dbReference type="NCBIfam" id="TIGR02787">
    <property type="entry name" value="codY_Gpos"/>
    <property type="match status" value="1"/>
</dbReference>
<sequence>MDTLLRKTRMINELLQRENTLSLSSELPYNQMADILGDVLDCNAYIINKEGTVLGYLVHHDFHNERINDMIKNQKFPKSYIRRLSLVDKTMDNIGLDDEMTVFPVELREQSPELNTYTTIVPIFGAGERIGTIVLGRLELPFITEDLILAEYSATVVGMQILYQQSSEIEKNIRNTSNVKMAIGTLSYSELKAVKAIFEELSGEEGRLTASTIADEIGITRSVIVNALRKLESAGIIETRSLGMKGTYIKITNPLFKEGLDKETLI</sequence>
<dbReference type="GO" id="GO:0005525">
    <property type="term" value="F:GTP binding"/>
    <property type="evidence" value="ECO:0007669"/>
    <property type="project" value="InterPro"/>
</dbReference>
<evidence type="ECO:0000256" key="3">
    <source>
        <dbReference type="ARBA" id="ARBA00023015"/>
    </source>
</evidence>
<protein>
    <recommendedName>
        <fullName evidence="6 7">Global transcriptional regulator CodY</fullName>
    </recommendedName>
</protein>
<evidence type="ECO:0000313" key="11">
    <source>
        <dbReference type="Proteomes" id="UP000288197"/>
    </source>
</evidence>
<dbReference type="InterPro" id="IPR036388">
    <property type="entry name" value="WH-like_DNA-bd_sf"/>
</dbReference>
<feature type="domain" description="Global transcriptional regulator CodY N-terminal" evidence="8">
    <location>
        <begin position="3"/>
        <end position="185"/>
    </location>
</feature>
<accession>A0A369B2Q9</accession>
<dbReference type="InterPro" id="IPR029016">
    <property type="entry name" value="GAF-like_dom_sf"/>
</dbReference>
<keyword evidence="1 7" id="KW-0963">Cytoplasm</keyword>
<dbReference type="RefSeq" id="WP_114288424.1">
    <property type="nucleotide sequence ID" value="NZ_CP122523.1"/>
</dbReference>
<evidence type="ECO:0000256" key="2">
    <source>
        <dbReference type="ARBA" id="ARBA00022491"/>
    </source>
</evidence>
<dbReference type="Pfam" id="PF08222">
    <property type="entry name" value="HTH_CodY"/>
    <property type="match status" value="1"/>
</dbReference>
<organism evidence="10 11">
    <name type="scientific">Vagococcus fluvialis</name>
    <dbReference type="NCBI Taxonomy" id="2738"/>
    <lineage>
        <taxon>Bacteria</taxon>
        <taxon>Bacillati</taxon>
        <taxon>Bacillota</taxon>
        <taxon>Bacilli</taxon>
        <taxon>Lactobacillales</taxon>
        <taxon>Enterococcaceae</taxon>
        <taxon>Vagococcus</taxon>
    </lineage>
</organism>
<reference evidence="10 11" key="1">
    <citation type="submission" date="2017-05" db="EMBL/GenBank/DDBJ databases">
        <title>Vagococcus spp. assemblies.</title>
        <authorList>
            <person name="Gulvik C.A."/>
        </authorList>
    </citation>
    <scope>NUCLEOTIDE SEQUENCE [LARGE SCALE GENOMIC DNA]</scope>
    <source>
        <strain evidence="10 11">NCFB 2497</strain>
    </source>
</reference>
<evidence type="ECO:0000259" key="8">
    <source>
        <dbReference type="Pfam" id="PF06018"/>
    </source>
</evidence>
<dbReference type="GeneID" id="63145059"/>
<evidence type="ECO:0000256" key="5">
    <source>
        <dbReference type="ARBA" id="ARBA00023163"/>
    </source>
</evidence>
<comment type="caution">
    <text evidence="10">The sequence shown here is derived from an EMBL/GenBank/DDBJ whole genome shotgun (WGS) entry which is preliminary data.</text>
</comment>
<dbReference type="PANTHER" id="PTHR40062:SF1">
    <property type="entry name" value="GLOBAL TRANSCRIPTIONAL REGULATOR CODY"/>
    <property type="match status" value="1"/>
</dbReference>
<dbReference type="AlphaFoldDB" id="A0A369B2Q9"/>
<feature type="region of interest" description="GAF domain" evidence="7">
    <location>
        <begin position="1"/>
        <end position="162"/>
    </location>
</feature>
<dbReference type="EMBL" id="NGJX01000002">
    <property type="protein sequence ID" value="RSU04381.1"/>
    <property type="molecule type" value="Genomic_DNA"/>
</dbReference>
<keyword evidence="3 7" id="KW-0805">Transcription regulation</keyword>
<keyword evidence="11" id="KW-1185">Reference proteome</keyword>
<dbReference type="CDD" id="cd00090">
    <property type="entry name" value="HTH_ARSR"/>
    <property type="match status" value="1"/>
</dbReference>
<dbReference type="GO" id="GO:0005737">
    <property type="term" value="C:cytoplasm"/>
    <property type="evidence" value="ECO:0007669"/>
    <property type="project" value="UniProtKB-SubCell"/>
</dbReference>
<keyword evidence="4 7" id="KW-0238">DNA-binding</keyword>
<evidence type="ECO:0000256" key="7">
    <source>
        <dbReference type="HAMAP-Rule" id="MF_00621"/>
    </source>
</evidence>
<dbReference type="OrthoDB" id="2056at2"/>
<dbReference type="InterPro" id="IPR011991">
    <property type="entry name" value="ArsR-like_HTH"/>
</dbReference>
<dbReference type="InterPro" id="IPR010312">
    <property type="entry name" value="Transc_reg_CodY_N"/>
</dbReference>
<gene>
    <name evidence="7" type="primary">codY</name>
    <name evidence="10" type="ORF">CBF32_03110</name>
</gene>
<dbReference type="Gene3D" id="3.30.450.40">
    <property type="match status" value="1"/>
</dbReference>
<dbReference type="PIRSF" id="PIRSF011572">
    <property type="entry name" value="GTP_sensing_CodY"/>
    <property type="match status" value="1"/>
</dbReference>
<comment type="subcellular location">
    <subcellularLocation>
        <location evidence="7">Cytoplasm</location>
    </subcellularLocation>
</comment>
<dbReference type="InterPro" id="IPR036390">
    <property type="entry name" value="WH_DNA-bd_sf"/>
</dbReference>
<evidence type="ECO:0000256" key="1">
    <source>
        <dbReference type="ARBA" id="ARBA00022490"/>
    </source>
</evidence>
<dbReference type="GO" id="GO:0003700">
    <property type="term" value="F:DNA-binding transcription factor activity"/>
    <property type="evidence" value="ECO:0007669"/>
    <property type="project" value="InterPro"/>
</dbReference>
<dbReference type="NCBIfam" id="NF003170">
    <property type="entry name" value="PRK04158.1"/>
    <property type="match status" value="1"/>
</dbReference>
<dbReference type="PANTHER" id="PTHR40062">
    <property type="entry name" value="GTP-SENSING TRANSCRIPTIONAL PLEIOTROPIC REPRESSOR CODY"/>
    <property type="match status" value="1"/>
</dbReference>
<dbReference type="Gene3D" id="1.10.10.10">
    <property type="entry name" value="Winged helix-like DNA-binding domain superfamily/Winged helix DNA-binding domain"/>
    <property type="match status" value="1"/>
</dbReference>
<dbReference type="HAMAP" id="MF_00621">
    <property type="entry name" value="HTH_type_CodY"/>
    <property type="match status" value="1"/>
</dbReference>
<name>A0A369B2Q9_9ENTE</name>
<dbReference type="Proteomes" id="UP000288197">
    <property type="component" value="Unassembled WGS sequence"/>
</dbReference>
<proteinExistence type="inferred from homology"/>
<evidence type="ECO:0000256" key="4">
    <source>
        <dbReference type="ARBA" id="ARBA00023125"/>
    </source>
</evidence>
<dbReference type="Pfam" id="PF06018">
    <property type="entry name" value="CodY"/>
    <property type="match status" value="1"/>
</dbReference>
<dbReference type="GO" id="GO:0045892">
    <property type="term" value="P:negative regulation of DNA-templated transcription"/>
    <property type="evidence" value="ECO:0007669"/>
    <property type="project" value="UniProtKB-UniRule"/>
</dbReference>
<keyword evidence="2 7" id="KW-0678">Repressor</keyword>